<proteinExistence type="inferred from homology"/>
<dbReference type="AlphaFoldDB" id="A0A1B0CS74"/>
<dbReference type="VEuPathDB" id="VectorBase:LLONM1_010201"/>
<feature type="domain" description="AB hydrolase-1" evidence="3">
    <location>
        <begin position="161"/>
        <end position="280"/>
    </location>
</feature>
<evidence type="ECO:0000313" key="4">
    <source>
        <dbReference type="EnsemblMetazoa" id="LLOJ007723-PA"/>
    </source>
</evidence>
<dbReference type="InterPro" id="IPR000073">
    <property type="entry name" value="AB_hydrolase_1"/>
</dbReference>
<dbReference type="PANTHER" id="PTHR43798">
    <property type="entry name" value="MONOACYLGLYCEROL LIPASE"/>
    <property type="match status" value="1"/>
</dbReference>
<dbReference type="EMBL" id="AJWK01025713">
    <property type="status" value="NOT_ANNOTATED_CDS"/>
    <property type="molecule type" value="Genomic_DNA"/>
</dbReference>
<evidence type="ECO:0000259" key="3">
    <source>
        <dbReference type="Pfam" id="PF00561"/>
    </source>
</evidence>
<evidence type="ECO:0000256" key="1">
    <source>
        <dbReference type="ARBA" id="ARBA00008645"/>
    </source>
</evidence>
<evidence type="ECO:0000256" key="2">
    <source>
        <dbReference type="ARBA" id="ARBA00022801"/>
    </source>
</evidence>
<keyword evidence="2" id="KW-0378">Hydrolase</keyword>
<keyword evidence="5" id="KW-1185">Reference proteome</keyword>
<dbReference type="InterPro" id="IPR029058">
    <property type="entry name" value="AB_hydrolase_fold"/>
</dbReference>
<dbReference type="Pfam" id="PF00561">
    <property type="entry name" value="Abhydrolase_1"/>
    <property type="match status" value="1"/>
</dbReference>
<accession>A0A1B0CS74</accession>
<dbReference type="PANTHER" id="PTHR43798:SF14">
    <property type="entry name" value="SERINE HYDROLASE-LIKE PROTEIN DDB_G0286239"/>
    <property type="match status" value="1"/>
</dbReference>
<dbReference type="GO" id="GO:0016020">
    <property type="term" value="C:membrane"/>
    <property type="evidence" value="ECO:0007669"/>
    <property type="project" value="TreeGrafter"/>
</dbReference>
<comment type="similarity">
    <text evidence="1">Belongs to the AB hydrolase superfamily.</text>
</comment>
<sequence>MISIIRYPDKYYFNRDGRLKYLMHLLISQESCLILARRIDFPYMYIRADQSIVKFWEEEKYLLEVIEEMKKCNPHFVMHQVPGRHHAIGGIWPADKEGTEIEVWRAVGVKNIALARRMATSVEPQTALTNGVPEREVEEFTFNVPWGNVAGKWWGPRNTRPIVCIHGWQDNAGSFDTLIPQLPTEYSYLALDLPGHGYSSRLPHGIFYSWLDISLCLRLLADQEKWDKISLLGHSMSSLIGFSYSSTFPDKVDLMIGIDALKPHVRPAEKYAPMIERGFEAFLKANQQNEEGSEPPSYTYDDILERLHKGTNGSVTKEACPYLLKRAIAKSKDDPEKYFYTRDNRLKGFNFVTLSQEIAIEMTKRIKCPYMFVKCTNSVYYEDKKYVDEIIEVFRENNPNFEYHTIQGKHHAHLNEPHKFTDILTAFIRKHRKP</sequence>
<dbReference type="SUPFAM" id="SSF53474">
    <property type="entry name" value="alpha/beta-Hydrolases"/>
    <property type="match status" value="1"/>
</dbReference>
<dbReference type="EMBL" id="AJWK01025712">
    <property type="status" value="NOT_ANNOTATED_CDS"/>
    <property type="molecule type" value="Genomic_DNA"/>
</dbReference>
<dbReference type="VEuPathDB" id="VectorBase:LLONM1_000658"/>
<dbReference type="GO" id="GO:0016787">
    <property type="term" value="F:hydrolase activity"/>
    <property type="evidence" value="ECO:0007669"/>
    <property type="project" value="UniProtKB-KW"/>
</dbReference>
<evidence type="ECO:0000313" key="5">
    <source>
        <dbReference type="Proteomes" id="UP000092461"/>
    </source>
</evidence>
<dbReference type="Proteomes" id="UP000092461">
    <property type="component" value="Unassembled WGS sequence"/>
</dbReference>
<dbReference type="VEuPathDB" id="VectorBase:LLOJ007723"/>
<dbReference type="InterPro" id="IPR050266">
    <property type="entry name" value="AB_hydrolase_sf"/>
</dbReference>
<organism evidence="4 5">
    <name type="scientific">Lutzomyia longipalpis</name>
    <name type="common">Sand fly</name>
    <dbReference type="NCBI Taxonomy" id="7200"/>
    <lineage>
        <taxon>Eukaryota</taxon>
        <taxon>Metazoa</taxon>
        <taxon>Ecdysozoa</taxon>
        <taxon>Arthropoda</taxon>
        <taxon>Hexapoda</taxon>
        <taxon>Insecta</taxon>
        <taxon>Pterygota</taxon>
        <taxon>Neoptera</taxon>
        <taxon>Endopterygota</taxon>
        <taxon>Diptera</taxon>
        <taxon>Nematocera</taxon>
        <taxon>Psychodoidea</taxon>
        <taxon>Psychodidae</taxon>
        <taxon>Lutzomyia</taxon>
        <taxon>Lutzomyia</taxon>
    </lineage>
</organism>
<dbReference type="EMBL" id="AJWK01025714">
    <property type="status" value="NOT_ANNOTATED_CDS"/>
    <property type="molecule type" value="Genomic_DNA"/>
</dbReference>
<name>A0A1B0CS74_LUTLO</name>
<dbReference type="EMBL" id="AJWK01025715">
    <property type="status" value="NOT_ANNOTATED_CDS"/>
    <property type="molecule type" value="Genomic_DNA"/>
</dbReference>
<dbReference type="Gene3D" id="3.40.50.1820">
    <property type="entry name" value="alpha/beta hydrolase"/>
    <property type="match status" value="1"/>
</dbReference>
<dbReference type="EnsemblMetazoa" id="LLOJ007723-RA">
    <property type="protein sequence ID" value="LLOJ007723-PA"/>
    <property type="gene ID" value="LLOJ007723"/>
</dbReference>
<protein>
    <recommendedName>
        <fullName evidence="3">AB hydrolase-1 domain-containing protein</fullName>
    </recommendedName>
</protein>
<reference evidence="4" key="1">
    <citation type="submission" date="2020-05" db="UniProtKB">
        <authorList>
            <consortium name="EnsemblMetazoa"/>
        </authorList>
    </citation>
    <scope>IDENTIFICATION</scope>
    <source>
        <strain evidence="4">Jacobina</strain>
    </source>
</reference>